<accession>A0A6A1THX2</accession>
<name>A0A6A1THX2_NEOGA</name>
<evidence type="ECO:0000313" key="2">
    <source>
        <dbReference type="Proteomes" id="UP000386575"/>
    </source>
</evidence>
<proteinExistence type="predicted"/>
<sequence>MGMMTVQTYLYLDGIPADAPGRVDQPSFSFDPQGIWRFSFDDGWYAVEAAALELHRMFARVIFKGLPYNELLASTPAFIATLGHNSEAAGAKSDLEDLLGLADRIPELHRFLYLYDCQRLVSAIQECTKEIIQIQGEFYRTLNLESFFHPPMKHEDGTRYSTSPVVTKLFAFLSFLFIRMHSLLDYTVKVALEAEKLPTNFNNYPKMSSLNAQYGDRKRLGLNKESGTLFEDCEFLVTVETLRNHIIHNGLLDDMPKGYEEIKDGVATEKYLLMPDITDGRFDRCRNRNLFYGREDKLNLRLPFLVTEFLGKQEATLRLISEDLRHRHGL</sequence>
<evidence type="ECO:0000313" key="1">
    <source>
        <dbReference type="EMBL" id="KAB1082143.1"/>
    </source>
</evidence>
<protein>
    <submittedName>
        <fullName evidence="1">Uncharacterized protein</fullName>
    </submittedName>
</protein>
<reference evidence="1 2" key="1">
    <citation type="submission" date="2019-09" db="EMBL/GenBank/DDBJ databases">
        <title>Genome sequencing of Ng87 strain.</title>
        <authorList>
            <person name="Karasev E.S."/>
            <person name="Andronov E."/>
        </authorList>
    </citation>
    <scope>NUCLEOTIDE SEQUENCE [LARGE SCALE GENOMIC DNA]</scope>
    <source>
        <strain evidence="1 2">Ng87</strain>
    </source>
</reference>
<dbReference type="RefSeq" id="WP_151047670.1">
    <property type="nucleotide sequence ID" value="NZ_VZUL01000006.1"/>
</dbReference>
<dbReference type="EMBL" id="VZUL01000006">
    <property type="protein sequence ID" value="KAB1082143.1"/>
    <property type="molecule type" value="Genomic_DNA"/>
</dbReference>
<dbReference type="AlphaFoldDB" id="A0A6A1THX2"/>
<organism evidence="1 2">
    <name type="scientific">Neorhizobium galegae</name>
    <name type="common">Rhizobium galegae</name>
    <dbReference type="NCBI Taxonomy" id="399"/>
    <lineage>
        <taxon>Bacteria</taxon>
        <taxon>Pseudomonadati</taxon>
        <taxon>Pseudomonadota</taxon>
        <taxon>Alphaproteobacteria</taxon>
        <taxon>Hyphomicrobiales</taxon>
        <taxon>Rhizobiaceae</taxon>
        <taxon>Rhizobium/Agrobacterium group</taxon>
        <taxon>Neorhizobium</taxon>
    </lineage>
</organism>
<gene>
    <name evidence="1" type="ORF">F4V91_32980</name>
</gene>
<dbReference type="Proteomes" id="UP000386575">
    <property type="component" value="Unassembled WGS sequence"/>
</dbReference>
<comment type="caution">
    <text evidence="1">The sequence shown here is derived from an EMBL/GenBank/DDBJ whole genome shotgun (WGS) entry which is preliminary data.</text>
</comment>